<sequence length="57" mass="5901">MSDTSNNNESPAHNVVQARDIGVIIMDASGPVHTGNGNQIIYGTPPENHGPSDASTD</sequence>
<evidence type="ECO:0000313" key="3">
    <source>
        <dbReference type="Proteomes" id="UP001234880"/>
    </source>
</evidence>
<name>A0ABT9KH80_9ACTN</name>
<proteinExistence type="predicted"/>
<dbReference type="RefSeq" id="WP_253368579.1">
    <property type="nucleotide sequence ID" value="NZ_JAURUE010000001.1"/>
</dbReference>
<comment type="caution">
    <text evidence="2">The sequence shown here is derived from an EMBL/GenBank/DDBJ whole genome shotgun (WGS) entry which is preliminary data.</text>
</comment>
<accession>A0ABT9KH80</accession>
<gene>
    <name evidence="2" type="ORF">JOF35_000056</name>
</gene>
<evidence type="ECO:0008006" key="4">
    <source>
        <dbReference type="Google" id="ProtNLM"/>
    </source>
</evidence>
<reference evidence="2 3" key="1">
    <citation type="submission" date="2023-07" db="EMBL/GenBank/DDBJ databases">
        <title>Sequencing the genomes of 1000 actinobacteria strains.</title>
        <authorList>
            <person name="Klenk H.-P."/>
        </authorList>
    </citation>
    <scope>NUCLEOTIDE SEQUENCE [LARGE SCALE GENOMIC DNA]</scope>
    <source>
        <strain evidence="2 3">DSM 41600</strain>
    </source>
</reference>
<protein>
    <recommendedName>
        <fullName evidence="4">Albusnodin family lasso peptide</fullName>
    </recommendedName>
</protein>
<keyword evidence="3" id="KW-1185">Reference proteome</keyword>
<organism evidence="2 3">
    <name type="scientific">Streptomyces demainii</name>
    <dbReference type="NCBI Taxonomy" id="588122"/>
    <lineage>
        <taxon>Bacteria</taxon>
        <taxon>Bacillati</taxon>
        <taxon>Actinomycetota</taxon>
        <taxon>Actinomycetes</taxon>
        <taxon>Kitasatosporales</taxon>
        <taxon>Streptomycetaceae</taxon>
        <taxon>Streptomyces</taxon>
    </lineage>
</organism>
<evidence type="ECO:0000313" key="2">
    <source>
        <dbReference type="EMBL" id="MDP9607779.1"/>
    </source>
</evidence>
<feature type="region of interest" description="Disordered" evidence="1">
    <location>
        <begin position="35"/>
        <end position="57"/>
    </location>
</feature>
<evidence type="ECO:0000256" key="1">
    <source>
        <dbReference type="SAM" id="MobiDB-lite"/>
    </source>
</evidence>
<dbReference type="Proteomes" id="UP001234880">
    <property type="component" value="Unassembled WGS sequence"/>
</dbReference>
<dbReference type="EMBL" id="JAURUE010000001">
    <property type="protein sequence ID" value="MDP9607779.1"/>
    <property type="molecule type" value="Genomic_DNA"/>
</dbReference>